<dbReference type="InterPro" id="IPR029063">
    <property type="entry name" value="SAM-dependent_MTases_sf"/>
</dbReference>
<evidence type="ECO:0000256" key="2">
    <source>
        <dbReference type="ARBA" id="ARBA00008320"/>
    </source>
</evidence>
<proteinExistence type="inferred from homology"/>
<feature type="compositionally biased region" description="Low complexity" evidence="7">
    <location>
        <begin position="277"/>
        <end position="298"/>
    </location>
</feature>
<dbReference type="InterPro" id="IPR017423">
    <property type="entry name" value="TRM6"/>
</dbReference>
<evidence type="ECO:0000256" key="4">
    <source>
        <dbReference type="ARBA" id="ARBA00022694"/>
    </source>
</evidence>
<sequence length="492" mass="55229">MPLKKNLIEEGCVVMVQKGAYLKTCRVFSGRSYTFGKRGDGQFTLNLDGALGCPFGSSFRMDRVSNKMFSINKIENPVISLDIVTEGGVDNRDLQDDGRSQKLTPDEIIKLKNKGLTGKEVIQVITENSSTFKDKTVYSQEKYVNKKQKKYGETITIHKPTIRLLNDMYYTQDPLKIANLRIDTLSQLLCHSNVQAGGNFAVFESGSQGLVTAAMLQRMGTMGHLVQVYHGAHPQREAVDLMNFSEEELLVLSFINVTKLPEATQRDSLTITTATTSTNTTTTTNSNITTTTTNITTAEPMDTNEEDETRKEETPHSSKSNEQKHTNEDSEENLIQKDNEKLDCESQENKDQHVNGKKSEEQDQETQKSGEQAKKPSRPRKFVRTQVEDVSMSSSVLEQGIMGLVVACRQYPNDVVKELMPFLHPGHSFVVFSPYKEPLMELYSEVRTLGGTNMRLSETWLRHYQVLPQRTHPAINMSGGGGYLLYGTKVLK</sequence>
<dbReference type="Pfam" id="PF04189">
    <property type="entry name" value="Gcd10p"/>
    <property type="match status" value="1"/>
</dbReference>
<dbReference type="EMBL" id="GDRN01074672">
    <property type="protein sequence ID" value="JAI63200.1"/>
    <property type="molecule type" value="Transcribed_RNA"/>
</dbReference>
<accession>A0A0N7ZC17</accession>
<feature type="compositionally biased region" description="Basic and acidic residues" evidence="7">
    <location>
        <begin position="308"/>
        <end position="374"/>
    </location>
</feature>
<dbReference type="PANTHER" id="PTHR12945:SF0">
    <property type="entry name" value="TRNA (ADENINE(58)-N(1))-METHYLTRANSFERASE NON-CATALYTIC SUBUNIT TRM6"/>
    <property type="match status" value="1"/>
</dbReference>
<dbReference type="GO" id="GO:0030488">
    <property type="term" value="P:tRNA methylation"/>
    <property type="evidence" value="ECO:0007669"/>
    <property type="project" value="InterPro"/>
</dbReference>
<evidence type="ECO:0000256" key="3">
    <source>
        <dbReference type="ARBA" id="ARBA00021704"/>
    </source>
</evidence>
<dbReference type="SUPFAM" id="SSF53335">
    <property type="entry name" value="S-adenosyl-L-methionine-dependent methyltransferases"/>
    <property type="match status" value="1"/>
</dbReference>
<dbReference type="GO" id="GO:0005634">
    <property type="term" value="C:nucleus"/>
    <property type="evidence" value="ECO:0007669"/>
    <property type="project" value="UniProtKB-SubCell"/>
</dbReference>
<evidence type="ECO:0000256" key="5">
    <source>
        <dbReference type="ARBA" id="ARBA00023242"/>
    </source>
</evidence>
<dbReference type="GO" id="GO:0031515">
    <property type="term" value="C:tRNA (m1A) methyltransferase complex"/>
    <property type="evidence" value="ECO:0007669"/>
    <property type="project" value="InterPro"/>
</dbReference>
<comment type="similarity">
    <text evidence="2">Belongs to the TRM6/GCD10 family.</text>
</comment>
<name>A0A0N7ZC17_SCYOL</name>
<keyword evidence="5" id="KW-0539">Nucleus</keyword>
<organism evidence="8">
    <name type="scientific">Scylla olivacea</name>
    <name type="common">Orange mud crab</name>
    <name type="synonym">Cancer olivacea</name>
    <dbReference type="NCBI Taxonomy" id="85551"/>
    <lineage>
        <taxon>Eukaryota</taxon>
        <taxon>Metazoa</taxon>
        <taxon>Ecdysozoa</taxon>
        <taxon>Arthropoda</taxon>
        <taxon>Crustacea</taxon>
        <taxon>Multicrustacea</taxon>
        <taxon>Malacostraca</taxon>
        <taxon>Eumalacostraca</taxon>
        <taxon>Eucarida</taxon>
        <taxon>Decapoda</taxon>
        <taxon>Pleocyemata</taxon>
        <taxon>Brachyura</taxon>
        <taxon>Eubrachyura</taxon>
        <taxon>Portunoidea</taxon>
        <taxon>Portunidae</taxon>
        <taxon>Portuninae</taxon>
        <taxon>Scylla</taxon>
    </lineage>
</organism>
<evidence type="ECO:0000256" key="6">
    <source>
        <dbReference type="ARBA" id="ARBA00032319"/>
    </source>
</evidence>
<feature type="region of interest" description="Disordered" evidence="7">
    <location>
        <begin position="277"/>
        <end position="386"/>
    </location>
</feature>
<evidence type="ECO:0000256" key="7">
    <source>
        <dbReference type="SAM" id="MobiDB-lite"/>
    </source>
</evidence>
<comment type="subcellular location">
    <subcellularLocation>
        <location evidence="1">Nucleus</location>
    </subcellularLocation>
</comment>
<dbReference type="PANTHER" id="PTHR12945">
    <property type="entry name" value="TRANSLATION INITIATION FACTOR EIF3-RELATED"/>
    <property type="match status" value="1"/>
</dbReference>
<evidence type="ECO:0000256" key="1">
    <source>
        <dbReference type="ARBA" id="ARBA00004123"/>
    </source>
</evidence>
<reference evidence="8" key="1">
    <citation type="submission" date="2015-09" db="EMBL/GenBank/DDBJ databases">
        <title>Scylla olivacea transcriptome.</title>
        <authorList>
            <person name="Ikhwanuddin M."/>
        </authorList>
    </citation>
    <scope>NUCLEOTIDE SEQUENCE</scope>
</reference>
<keyword evidence="4" id="KW-0819">tRNA processing</keyword>
<evidence type="ECO:0000313" key="8">
    <source>
        <dbReference type="EMBL" id="JAI63200.1"/>
    </source>
</evidence>
<dbReference type="Gene3D" id="3.40.50.150">
    <property type="entry name" value="Vaccinia Virus protein VP39"/>
    <property type="match status" value="1"/>
</dbReference>
<dbReference type="EMBL" id="GDRN01074671">
    <property type="protein sequence ID" value="JAI63201.1"/>
    <property type="molecule type" value="Transcribed_RNA"/>
</dbReference>
<dbReference type="AlphaFoldDB" id="A0A0N7ZC17"/>
<protein>
    <recommendedName>
        <fullName evidence="3">tRNA (adenine(58)-N(1))-methyltransferase non-catalytic subunit TRM6</fullName>
    </recommendedName>
    <alternativeName>
        <fullName evidence="6">tRNA(m1A58)-methyltransferase subunit TRM6</fullName>
    </alternativeName>
</protein>